<sequence>YTQLSLIFPLSNASSNHAIIDTLTGGLGQLAETIPWIAGQISREALDGARSGSFRIVPLGRAPSLTIRDLRHDESAPAMDGLRRAKFPFRMLDEALIAPQRTLPGGIAGSGPNPTPVFAVQANFISGGLILTFVTQHQAMDLAGQRQIMSLLSRVCRGDTLGDSEFVDANPTRRGRIPFLDDHDLDTPCPNLCFQVLKPAANRPTIDQAPAPASWAYFSFPPESLAAIKLLAMGNVKLPQGFVSTDDALTAFIWQSVGRVRLQRLGPDAKSTLGRAVDVRRHLGIPQTYPGLVQNMAYQTYPLEELVHLPVGTVASELRRAVEPSTSNLAYATRALATMIDRADDKSTVSLTAGIDPSADFMVSSWTNPSFYTMDFGLGLGNPEAVRRPCFVSVEGLGYFMPRPVGGEIVVAVCLRDQDMSRLQENRDFSRYTMYIG</sequence>
<dbReference type="InterPro" id="IPR054710">
    <property type="entry name" value="Tri101-like_N"/>
</dbReference>
<dbReference type="PANTHER" id="PTHR31896:SF64">
    <property type="entry name" value="TRICHOTHECENE 3-O-ACETYLTRANSFERASE"/>
    <property type="match status" value="1"/>
</dbReference>
<dbReference type="Gene3D" id="3.30.559.10">
    <property type="entry name" value="Chloramphenicol acetyltransferase-like domain"/>
    <property type="match status" value="2"/>
</dbReference>
<dbReference type="EMBL" id="MU854318">
    <property type="protein sequence ID" value="KAK4044596.1"/>
    <property type="molecule type" value="Genomic_DNA"/>
</dbReference>
<organism evidence="3 4">
    <name type="scientific">Parachaetomium inaequale</name>
    <dbReference type="NCBI Taxonomy" id="2588326"/>
    <lineage>
        <taxon>Eukaryota</taxon>
        <taxon>Fungi</taxon>
        <taxon>Dikarya</taxon>
        <taxon>Ascomycota</taxon>
        <taxon>Pezizomycotina</taxon>
        <taxon>Sordariomycetes</taxon>
        <taxon>Sordariomycetidae</taxon>
        <taxon>Sordariales</taxon>
        <taxon>Chaetomiaceae</taxon>
        <taxon>Parachaetomium</taxon>
    </lineage>
</organism>
<dbReference type="Pfam" id="PF22664">
    <property type="entry name" value="TRI-like_N"/>
    <property type="match status" value="1"/>
</dbReference>
<keyword evidence="1 3" id="KW-0808">Transferase</keyword>
<dbReference type="AlphaFoldDB" id="A0AAN6PTI6"/>
<evidence type="ECO:0000313" key="3">
    <source>
        <dbReference type="EMBL" id="KAK4044596.1"/>
    </source>
</evidence>
<evidence type="ECO:0000256" key="1">
    <source>
        <dbReference type="ARBA" id="ARBA00022679"/>
    </source>
</evidence>
<dbReference type="Proteomes" id="UP001303115">
    <property type="component" value="Unassembled WGS sequence"/>
</dbReference>
<name>A0AAN6PTI6_9PEZI</name>
<dbReference type="GO" id="GO:0016740">
    <property type="term" value="F:transferase activity"/>
    <property type="evidence" value="ECO:0007669"/>
    <property type="project" value="UniProtKB-KW"/>
</dbReference>
<gene>
    <name evidence="3" type="ORF">C8A01DRAFT_12143</name>
</gene>
<dbReference type="InterPro" id="IPR051283">
    <property type="entry name" value="Sec_Metabolite_Acyltrans"/>
</dbReference>
<keyword evidence="4" id="KW-1185">Reference proteome</keyword>
<dbReference type="PANTHER" id="PTHR31896">
    <property type="entry name" value="FAMILY REGULATORY PROTEIN, PUTATIVE (AFU_ORTHOLOGUE AFUA_3G14730)-RELATED"/>
    <property type="match status" value="1"/>
</dbReference>
<accession>A0AAN6PTI6</accession>
<proteinExistence type="predicted"/>
<protein>
    <submittedName>
        <fullName evidence="3">Transferase family-domain-containing protein</fullName>
    </submittedName>
</protein>
<dbReference type="InterPro" id="IPR023213">
    <property type="entry name" value="CAT-like_dom_sf"/>
</dbReference>
<feature type="domain" description="Trichothecene 3-O-acetyltransferase-like N-terminal" evidence="2">
    <location>
        <begin position="1"/>
        <end position="156"/>
    </location>
</feature>
<comment type="caution">
    <text evidence="3">The sequence shown here is derived from an EMBL/GenBank/DDBJ whole genome shotgun (WGS) entry which is preliminary data.</text>
</comment>
<reference evidence="4" key="1">
    <citation type="journal article" date="2023" name="Mol. Phylogenet. Evol.">
        <title>Genome-scale phylogeny and comparative genomics of the fungal order Sordariales.</title>
        <authorList>
            <person name="Hensen N."/>
            <person name="Bonometti L."/>
            <person name="Westerberg I."/>
            <person name="Brannstrom I.O."/>
            <person name="Guillou S."/>
            <person name="Cros-Aarteil S."/>
            <person name="Calhoun S."/>
            <person name="Haridas S."/>
            <person name="Kuo A."/>
            <person name="Mondo S."/>
            <person name="Pangilinan J."/>
            <person name="Riley R."/>
            <person name="LaButti K."/>
            <person name="Andreopoulos B."/>
            <person name="Lipzen A."/>
            <person name="Chen C."/>
            <person name="Yan M."/>
            <person name="Daum C."/>
            <person name="Ng V."/>
            <person name="Clum A."/>
            <person name="Steindorff A."/>
            <person name="Ohm R.A."/>
            <person name="Martin F."/>
            <person name="Silar P."/>
            <person name="Natvig D.O."/>
            <person name="Lalanne C."/>
            <person name="Gautier V."/>
            <person name="Ament-Velasquez S.L."/>
            <person name="Kruys A."/>
            <person name="Hutchinson M.I."/>
            <person name="Powell A.J."/>
            <person name="Barry K."/>
            <person name="Miller A.N."/>
            <person name="Grigoriev I.V."/>
            <person name="Debuchy R."/>
            <person name="Gladieux P."/>
            <person name="Hiltunen Thoren M."/>
            <person name="Johannesson H."/>
        </authorList>
    </citation>
    <scope>NUCLEOTIDE SEQUENCE [LARGE SCALE GENOMIC DNA]</scope>
    <source>
        <strain evidence="4">CBS 284.82</strain>
    </source>
</reference>
<feature type="non-terminal residue" evidence="3">
    <location>
        <position position="1"/>
    </location>
</feature>
<evidence type="ECO:0000259" key="2">
    <source>
        <dbReference type="Pfam" id="PF22664"/>
    </source>
</evidence>
<evidence type="ECO:0000313" key="4">
    <source>
        <dbReference type="Proteomes" id="UP001303115"/>
    </source>
</evidence>